<feature type="signal peptide" evidence="1">
    <location>
        <begin position="1"/>
        <end position="18"/>
    </location>
</feature>
<organism evidence="2 3">
    <name type="scientific">Chironomus riparius</name>
    <dbReference type="NCBI Taxonomy" id="315576"/>
    <lineage>
        <taxon>Eukaryota</taxon>
        <taxon>Metazoa</taxon>
        <taxon>Ecdysozoa</taxon>
        <taxon>Arthropoda</taxon>
        <taxon>Hexapoda</taxon>
        <taxon>Insecta</taxon>
        <taxon>Pterygota</taxon>
        <taxon>Neoptera</taxon>
        <taxon>Endopterygota</taxon>
        <taxon>Diptera</taxon>
        <taxon>Nematocera</taxon>
        <taxon>Chironomoidea</taxon>
        <taxon>Chironomidae</taxon>
        <taxon>Chironominae</taxon>
        <taxon>Chironomus</taxon>
    </lineage>
</organism>
<name>A0A9N9RXD6_9DIPT</name>
<evidence type="ECO:0008006" key="4">
    <source>
        <dbReference type="Google" id="ProtNLM"/>
    </source>
</evidence>
<evidence type="ECO:0000256" key="1">
    <source>
        <dbReference type="SAM" id="SignalP"/>
    </source>
</evidence>
<dbReference type="AlphaFoldDB" id="A0A9N9RXD6"/>
<protein>
    <recommendedName>
        <fullName evidence="4">C-type lectin</fullName>
    </recommendedName>
</protein>
<keyword evidence="1" id="KW-0732">Signal</keyword>
<dbReference type="CDD" id="cd00037">
    <property type="entry name" value="CLECT"/>
    <property type="match status" value="1"/>
</dbReference>
<dbReference type="SUPFAM" id="SSF56436">
    <property type="entry name" value="C-type lectin-like"/>
    <property type="match status" value="1"/>
</dbReference>
<dbReference type="EMBL" id="OU895879">
    <property type="protein sequence ID" value="CAG9807027.1"/>
    <property type="molecule type" value="Genomic_DNA"/>
</dbReference>
<dbReference type="Proteomes" id="UP001153620">
    <property type="component" value="Chromosome 3"/>
</dbReference>
<reference evidence="2" key="2">
    <citation type="submission" date="2022-10" db="EMBL/GenBank/DDBJ databases">
        <authorList>
            <consortium name="ENA_rothamsted_submissions"/>
            <consortium name="culmorum"/>
            <person name="King R."/>
        </authorList>
    </citation>
    <scope>NUCLEOTIDE SEQUENCE</scope>
</reference>
<sequence length="201" mass="23472">MKTTRVAIIFLSLRLANAFCDNCVDDTVELNIGEIACPVRDVAFVKIAKYRGYTDNGAEYQKTFFASKYLRTDWFGAKVNCKAFNLELATFETLTEAQTFLNMAWNHNFIMSHNLTFFLIDGMTLTPKSTTDWYWTKNGEKISFKIPWQPDEPNFEFEEEHCLSVWIQDVKAIGFNDCKCQKLTWPFICQRIDYYIPIRAN</sequence>
<evidence type="ECO:0000313" key="2">
    <source>
        <dbReference type="EMBL" id="CAG9807027.1"/>
    </source>
</evidence>
<dbReference type="InterPro" id="IPR016187">
    <property type="entry name" value="CTDL_fold"/>
</dbReference>
<gene>
    <name evidence="2" type="ORF">CHIRRI_LOCUS9879</name>
</gene>
<dbReference type="Gene3D" id="3.10.100.10">
    <property type="entry name" value="Mannose-Binding Protein A, subunit A"/>
    <property type="match status" value="1"/>
</dbReference>
<reference evidence="2" key="1">
    <citation type="submission" date="2022-01" db="EMBL/GenBank/DDBJ databases">
        <authorList>
            <person name="King R."/>
        </authorList>
    </citation>
    <scope>NUCLEOTIDE SEQUENCE</scope>
</reference>
<feature type="chain" id="PRO_5040305955" description="C-type lectin" evidence="1">
    <location>
        <begin position="19"/>
        <end position="201"/>
    </location>
</feature>
<accession>A0A9N9RXD6</accession>
<proteinExistence type="predicted"/>
<keyword evidence="3" id="KW-1185">Reference proteome</keyword>
<dbReference type="InterPro" id="IPR016186">
    <property type="entry name" value="C-type_lectin-like/link_sf"/>
</dbReference>
<evidence type="ECO:0000313" key="3">
    <source>
        <dbReference type="Proteomes" id="UP001153620"/>
    </source>
</evidence>